<evidence type="ECO:0000313" key="1">
    <source>
        <dbReference type="EMBL" id="EJX02556.1"/>
    </source>
</evidence>
<gene>
    <name evidence="1" type="ORF">EVA_09339</name>
</gene>
<organism evidence="1">
    <name type="scientific">gut metagenome</name>
    <dbReference type="NCBI Taxonomy" id="749906"/>
    <lineage>
        <taxon>unclassified sequences</taxon>
        <taxon>metagenomes</taxon>
        <taxon>organismal metagenomes</taxon>
    </lineage>
</organism>
<protein>
    <submittedName>
        <fullName evidence="1">Uncharacterized protein</fullName>
    </submittedName>
</protein>
<name>J9CQY5_9ZZZZ</name>
<sequence length="41" mass="4820">MIVTTRRKYWRSWPHSQPSSATSPTKWSSSFSAFMPNCRQT</sequence>
<reference evidence="1" key="1">
    <citation type="journal article" date="2012" name="PLoS ONE">
        <title>Gene sets for utilization of primary and secondary nutrition supplies in the distal gut of endangered iberian lynx.</title>
        <authorList>
            <person name="Alcaide M."/>
            <person name="Messina E."/>
            <person name="Richter M."/>
            <person name="Bargiela R."/>
            <person name="Peplies J."/>
            <person name="Huws S.A."/>
            <person name="Newbold C.J."/>
            <person name="Golyshin P.N."/>
            <person name="Simon M.A."/>
            <person name="Lopez G."/>
            <person name="Yakimov M.M."/>
            <person name="Ferrer M."/>
        </authorList>
    </citation>
    <scope>NUCLEOTIDE SEQUENCE</scope>
</reference>
<dbReference type="AlphaFoldDB" id="J9CQY5"/>
<dbReference type="EMBL" id="AMCI01002497">
    <property type="protein sequence ID" value="EJX02556.1"/>
    <property type="molecule type" value="Genomic_DNA"/>
</dbReference>
<comment type="caution">
    <text evidence="1">The sequence shown here is derived from an EMBL/GenBank/DDBJ whole genome shotgun (WGS) entry which is preliminary data.</text>
</comment>
<accession>J9CQY5</accession>
<proteinExistence type="predicted"/>